<reference evidence="1" key="3">
    <citation type="submission" date="2025-09" db="UniProtKB">
        <authorList>
            <consortium name="Ensembl"/>
        </authorList>
    </citation>
    <scope>IDENTIFICATION</scope>
</reference>
<keyword evidence="2" id="KW-1185">Reference proteome</keyword>
<dbReference type="CTD" id="9015"/>
<dbReference type="InterPro" id="IPR039495">
    <property type="entry name" value="TAF1A"/>
</dbReference>
<dbReference type="GeneID" id="108929246"/>
<reference evidence="1" key="2">
    <citation type="submission" date="2025-08" db="UniProtKB">
        <authorList>
            <consortium name="Ensembl"/>
        </authorList>
    </citation>
    <scope>IDENTIFICATION</scope>
</reference>
<dbReference type="Proteomes" id="UP000694397">
    <property type="component" value="Chromosome 1"/>
</dbReference>
<organism evidence="1 2">
    <name type="scientific">Scleropages formosus</name>
    <name type="common">Asian bonytongue</name>
    <name type="synonym">Osteoglossum formosum</name>
    <dbReference type="NCBI Taxonomy" id="113540"/>
    <lineage>
        <taxon>Eukaryota</taxon>
        <taxon>Metazoa</taxon>
        <taxon>Chordata</taxon>
        <taxon>Craniata</taxon>
        <taxon>Vertebrata</taxon>
        <taxon>Euteleostomi</taxon>
        <taxon>Actinopterygii</taxon>
        <taxon>Neopterygii</taxon>
        <taxon>Teleostei</taxon>
        <taxon>Osteoglossocephala</taxon>
        <taxon>Osteoglossomorpha</taxon>
        <taxon>Osteoglossiformes</taxon>
        <taxon>Osteoglossidae</taxon>
        <taxon>Scleropages</taxon>
    </lineage>
</organism>
<name>A0A8C9R9K4_SCLFO</name>
<dbReference type="InterPro" id="IPR052669">
    <property type="entry name" value="SL1/TIF-IB_Component"/>
</dbReference>
<proteinExistence type="predicted"/>
<dbReference type="RefSeq" id="XP_018599138.1">
    <property type="nucleotide sequence ID" value="XM_018743622.1"/>
</dbReference>
<reference evidence="1 2" key="1">
    <citation type="submission" date="2019-04" db="EMBL/GenBank/DDBJ databases">
        <authorList>
            <consortium name="Wellcome Sanger Institute Data Sharing"/>
        </authorList>
    </citation>
    <scope>NUCLEOTIDE SEQUENCE [LARGE SCALE GENOMIC DNA]</scope>
</reference>
<evidence type="ECO:0000313" key="1">
    <source>
        <dbReference type="Ensembl" id="ENSSFOP00015011443.1"/>
    </source>
</evidence>
<protein>
    <submittedName>
        <fullName evidence="1">TATA box binding protein (TBP)-associated factor, RNA polymerase I, A</fullName>
    </submittedName>
</protein>
<dbReference type="Pfam" id="PF14929">
    <property type="entry name" value="TAF1_subA"/>
    <property type="match status" value="1"/>
</dbReference>
<dbReference type="GO" id="GO:0006360">
    <property type="term" value="P:transcription by RNA polymerase I"/>
    <property type="evidence" value="ECO:0007669"/>
    <property type="project" value="InterPro"/>
</dbReference>
<dbReference type="PANTHER" id="PTHR32122">
    <property type="entry name" value="TATA BOX-BINDING PROTEIN ASSOCIATED FACTOR RNA POLYMERASE I SUBUNIT A"/>
    <property type="match status" value="1"/>
</dbReference>
<evidence type="ECO:0000313" key="2">
    <source>
        <dbReference type="Proteomes" id="UP000694397"/>
    </source>
</evidence>
<dbReference type="GO" id="GO:0060047">
    <property type="term" value="P:heart contraction"/>
    <property type="evidence" value="ECO:0007669"/>
    <property type="project" value="Ensembl"/>
</dbReference>
<dbReference type="PANTHER" id="PTHR32122:SF1">
    <property type="entry name" value="TATA BOX-BINDING PROTEIN-ASSOCIATED FACTOR RNA POLYMERASE I SUBUNIT A"/>
    <property type="match status" value="1"/>
</dbReference>
<dbReference type="Ensembl" id="ENSSFOT00015011593.2">
    <property type="protein sequence ID" value="ENSSFOP00015011443.1"/>
    <property type="gene ID" value="ENSSFOG00015007406.2"/>
</dbReference>
<dbReference type="OrthoDB" id="165342at2759"/>
<dbReference type="AlphaFoldDB" id="A0A8C9R9K4"/>
<dbReference type="KEGG" id="sfm:108929246"/>
<dbReference type="GO" id="GO:0000120">
    <property type="term" value="C:RNA polymerase I transcription regulator complex"/>
    <property type="evidence" value="ECO:0007669"/>
    <property type="project" value="InterPro"/>
</dbReference>
<dbReference type="GeneTree" id="ENSGT00390000011405"/>
<sequence length="451" mass="52603">MDDLGAEIGTCISEDDTSVDDEPRSKKRRLYVPLSAECFKRTPKETGFHRSARECLRKIREDLLQHRWQEAAEYMISYFQTLEDTTVTKQLLASEIIWRLGTEILHHHPNSNPEDFNSFLEQMKNIGVKSYLKVSLEHAFHLLLTGHFDEAKQQLSIAESWRYGRQSASQADKMKLIHAYRGFLDYFSWISKKNATSGDDDADVADHKEMHNYFRQASVNLQEILKQPGVWDPFVIGYVNMLEFYNDQDGALSILKEYAYDNSFPPNPNAHVFLYDFLKRHDAPEKKLIRVLEVLQALVPSHELMLELCSLLLKSDDEKHLEEATGVIFSLLDYSSWKQNLEAWTYLRNTVKILKKKKLMHLITKEWETRKDWWPAFHFRTHHAKIDLEESKELITLKAKTASLLSGHKCIYCRKKLELFKESNGHAKKVRNVVKRTASPIASQEVSRGHY</sequence>
<gene>
    <name evidence="1" type="primary">TAF1A</name>
    <name evidence="1" type="synonym">taf1a</name>
</gene>
<accession>A0A8C9R9K4</accession>